<accession>A0A9J6FR76</accession>
<reference evidence="1 2" key="1">
    <citation type="journal article" date="2020" name="Cell">
        <title>Large-Scale Comparative Analyses of Tick Genomes Elucidate Their Genetic Diversity and Vector Capacities.</title>
        <authorList>
            <consortium name="Tick Genome and Microbiome Consortium (TIGMIC)"/>
            <person name="Jia N."/>
            <person name="Wang J."/>
            <person name="Shi W."/>
            <person name="Du L."/>
            <person name="Sun Y."/>
            <person name="Zhan W."/>
            <person name="Jiang J.F."/>
            <person name="Wang Q."/>
            <person name="Zhang B."/>
            <person name="Ji P."/>
            <person name="Bell-Sakyi L."/>
            <person name="Cui X.M."/>
            <person name="Yuan T.T."/>
            <person name="Jiang B.G."/>
            <person name="Yang W.F."/>
            <person name="Lam T.T."/>
            <person name="Chang Q.C."/>
            <person name="Ding S.J."/>
            <person name="Wang X.J."/>
            <person name="Zhu J.G."/>
            <person name="Ruan X.D."/>
            <person name="Zhao L."/>
            <person name="Wei J.T."/>
            <person name="Ye R.Z."/>
            <person name="Que T.C."/>
            <person name="Du C.H."/>
            <person name="Zhou Y.H."/>
            <person name="Cheng J.X."/>
            <person name="Dai P.F."/>
            <person name="Guo W.B."/>
            <person name="Han X.H."/>
            <person name="Huang E.J."/>
            <person name="Li L.F."/>
            <person name="Wei W."/>
            <person name="Gao Y.C."/>
            <person name="Liu J.Z."/>
            <person name="Shao H.Z."/>
            <person name="Wang X."/>
            <person name="Wang C.C."/>
            <person name="Yang T.C."/>
            <person name="Huo Q.B."/>
            <person name="Li W."/>
            <person name="Chen H.Y."/>
            <person name="Chen S.E."/>
            <person name="Zhou L.G."/>
            <person name="Ni X.B."/>
            <person name="Tian J.H."/>
            <person name="Sheng Y."/>
            <person name="Liu T."/>
            <person name="Pan Y.S."/>
            <person name="Xia L.Y."/>
            <person name="Li J."/>
            <person name="Zhao F."/>
            <person name="Cao W.C."/>
        </authorList>
    </citation>
    <scope>NUCLEOTIDE SEQUENCE [LARGE SCALE GENOMIC DNA]</scope>
    <source>
        <strain evidence="1">HaeL-2018</strain>
    </source>
</reference>
<dbReference type="AlphaFoldDB" id="A0A9J6FR76"/>
<proteinExistence type="predicted"/>
<keyword evidence="2" id="KW-1185">Reference proteome</keyword>
<dbReference type="Proteomes" id="UP000821853">
    <property type="component" value="Chromosome 10"/>
</dbReference>
<evidence type="ECO:0000313" key="1">
    <source>
        <dbReference type="EMBL" id="KAH9364768.1"/>
    </source>
</evidence>
<sequence length="588" mass="66122">MVLKYALRMNLSFTGLASLVDMINSFFDSPVLPRSKYFVNKLLGCQGTQMTFHFFCPECMIYVGEGRPGVSLQCPECKRVCGSSPLCDAPFFVLFDIPSQLQKLLKGCEFLDLTEPLEFNGTLSDMKDGSMYRDFVTATRKAGHRISFSWNTDGTPVFRSSRTSIWPIQLVVNELPVPERMRKLVLAGLWFGKEKLHMGIFQAPFVETMHSLADEGFLLHHKGKEKLFRGFCICCAVDSVARAPMQGMKQFNAYYGCNWCLHPGDTLGGKVVKYPVEQNAVERSEKQMVEDMEKAAMQDKPKPFNGVITVSPLINMPQFHIVWSFVPDYMHCVLLGVVRQFLELWLESAGKTFYVGRSQQAIDSRLMAVSPPKDVRRAPRPTKEKRFWKAKECENWLLFYSLPVLDGILDRQYLQHWACLVEALHIMLEPRVSFTDLAVAEGLLLDFHGNAEVLYGPECMTYNMHQLLHLGKSVRHWGPLWAHSAFPFEAGNGTLKAAVKASNGIASQIGRMLQIDTVVEQCAELSTNQNALEYCASLTKTLTKKAISTSEGVHFLGRGSPFMAPDCTVRNVCREVVLNSTVSALMVA</sequence>
<comment type="caution">
    <text evidence="1">The sequence shown here is derived from an EMBL/GenBank/DDBJ whole genome shotgun (WGS) entry which is preliminary data.</text>
</comment>
<organism evidence="1 2">
    <name type="scientific">Haemaphysalis longicornis</name>
    <name type="common">Bush tick</name>
    <dbReference type="NCBI Taxonomy" id="44386"/>
    <lineage>
        <taxon>Eukaryota</taxon>
        <taxon>Metazoa</taxon>
        <taxon>Ecdysozoa</taxon>
        <taxon>Arthropoda</taxon>
        <taxon>Chelicerata</taxon>
        <taxon>Arachnida</taxon>
        <taxon>Acari</taxon>
        <taxon>Parasitiformes</taxon>
        <taxon>Ixodida</taxon>
        <taxon>Ixodoidea</taxon>
        <taxon>Ixodidae</taxon>
        <taxon>Haemaphysalinae</taxon>
        <taxon>Haemaphysalis</taxon>
    </lineage>
</organism>
<dbReference type="PANTHER" id="PTHR46579:SF1">
    <property type="entry name" value="F5_8 TYPE C DOMAIN-CONTAINING PROTEIN"/>
    <property type="match status" value="1"/>
</dbReference>
<dbReference type="EMBL" id="JABSTR010000002">
    <property type="protein sequence ID" value="KAH9364768.1"/>
    <property type="molecule type" value="Genomic_DNA"/>
</dbReference>
<evidence type="ECO:0008006" key="3">
    <source>
        <dbReference type="Google" id="ProtNLM"/>
    </source>
</evidence>
<gene>
    <name evidence="1" type="ORF">HPB48_019443</name>
</gene>
<protein>
    <recommendedName>
        <fullName evidence="3">Cr1-8 nvi</fullName>
    </recommendedName>
</protein>
<name>A0A9J6FR76_HAELO</name>
<evidence type="ECO:0000313" key="2">
    <source>
        <dbReference type="Proteomes" id="UP000821853"/>
    </source>
</evidence>
<dbReference type="OMA" id="NALEYCA"/>
<dbReference type="PANTHER" id="PTHR46579">
    <property type="entry name" value="F5/8 TYPE C DOMAIN-CONTAINING PROTEIN-RELATED"/>
    <property type="match status" value="1"/>
</dbReference>
<dbReference type="OrthoDB" id="6495917at2759"/>
<dbReference type="VEuPathDB" id="VectorBase:HLOH_048587"/>